<evidence type="ECO:0000256" key="12">
    <source>
        <dbReference type="ARBA" id="ARBA00023136"/>
    </source>
</evidence>
<reference evidence="15" key="1">
    <citation type="submission" date="2006-09" db="EMBL/GenBank/DDBJ databases">
        <title>Complete sequence of Rhodopseudomonas palustris BisA53.</title>
        <authorList>
            <consortium name="US DOE Joint Genome Institute"/>
            <person name="Copeland A."/>
            <person name="Lucas S."/>
            <person name="Lapidus A."/>
            <person name="Barry K."/>
            <person name="Detter J.C."/>
            <person name="Glavina del Rio T."/>
            <person name="Hammon N."/>
            <person name="Israni S."/>
            <person name="Dalin E."/>
            <person name="Tice H."/>
            <person name="Pitluck S."/>
            <person name="Chain P."/>
            <person name="Malfatti S."/>
            <person name="Shin M."/>
            <person name="Vergez L."/>
            <person name="Schmutz J."/>
            <person name="Larimer F."/>
            <person name="Land M."/>
            <person name="Hauser L."/>
            <person name="Pelletier D.A."/>
            <person name="Kyrpides N."/>
            <person name="Kim E."/>
            <person name="Harwood C.S."/>
            <person name="Oda Y."/>
            <person name="Richardson P."/>
        </authorList>
    </citation>
    <scope>NUCLEOTIDE SEQUENCE [LARGE SCALE GENOMIC DNA]</scope>
    <source>
        <strain evidence="15">BisA53</strain>
    </source>
</reference>
<dbReference type="PRINTS" id="PR01853">
    <property type="entry name" value="YAJCTRNLCASE"/>
</dbReference>
<keyword evidence="11" id="KW-0811">Translocation</keyword>
<evidence type="ECO:0000256" key="8">
    <source>
        <dbReference type="ARBA" id="ARBA00022692"/>
    </source>
</evidence>
<gene>
    <name evidence="15" type="ordered locus">RPE_2908</name>
</gene>
<dbReference type="OrthoDB" id="9811406at2"/>
<evidence type="ECO:0000256" key="9">
    <source>
        <dbReference type="ARBA" id="ARBA00022927"/>
    </source>
</evidence>
<protein>
    <recommendedName>
        <fullName evidence="5">Sec translocon accessory complex subunit YajC</fullName>
    </recommendedName>
</protein>
<evidence type="ECO:0000256" key="5">
    <source>
        <dbReference type="ARBA" id="ARBA00014962"/>
    </source>
</evidence>
<feature type="transmembrane region" description="Helical" evidence="14">
    <location>
        <begin position="20"/>
        <end position="39"/>
    </location>
</feature>
<dbReference type="EMBL" id="CP000463">
    <property type="protein sequence ID" value="ABJ06845.1"/>
    <property type="molecule type" value="Genomic_DNA"/>
</dbReference>
<evidence type="ECO:0000256" key="7">
    <source>
        <dbReference type="ARBA" id="ARBA00022475"/>
    </source>
</evidence>
<keyword evidence="12 14" id="KW-0472">Membrane</keyword>
<dbReference type="KEGG" id="rpe:RPE_2908"/>
<evidence type="ECO:0000256" key="11">
    <source>
        <dbReference type="ARBA" id="ARBA00023010"/>
    </source>
</evidence>
<evidence type="ECO:0000256" key="10">
    <source>
        <dbReference type="ARBA" id="ARBA00022989"/>
    </source>
</evidence>
<dbReference type="STRING" id="316055.RPE_2908"/>
<dbReference type="HOGENOM" id="CLU_116157_2_0_5"/>
<dbReference type="NCBIfam" id="TIGR00739">
    <property type="entry name" value="yajC"/>
    <property type="match status" value="1"/>
</dbReference>
<sequence length="145" mass="15628">MLITPAFAQAAGAAGDTNSMLMSLLPFALIFVIMYFLILRPQQKKVKEHAEMVKNVRRGDTIITSGGLVGKVTKVIDDDVVEFEVADGIRARQMRQMITGVRAKGEPLSDRPETEGKTKPAKGAKNKDVAPANDAGEAKDDSATK</sequence>
<dbReference type="PANTHER" id="PTHR33909:SF1">
    <property type="entry name" value="SEC TRANSLOCON ACCESSORY COMPLEX SUBUNIT YAJC"/>
    <property type="match status" value="1"/>
</dbReference>
<comment type="subunit">
    <text evidence="4">Part of the SecDF-YidC-YajC translocase complex. The SecDF-YidC-YajC translocase forms a supercomplex with SecYEG, called the holo-translocon (HTL).</text>
</comment>
<evidence type="ECO:0000256" key="13">
    <source>
        <dbReference type="SAM" id="MobiDB-lite"/>
    </source>
</evidence>
<evidence type="ECO:0000256" key="6">
    <source>
        <dbReference type="ARBA" id="ARBA00022448"/>
    </source>
</evidence>
<feature type="region of interest" description="Disordered" evidence="13">
    <location>
        <begin position="100"/>
        <end position="145"/>
    </location>
</feature>
<dbReference type="GO" id="GO:0005886">
    <property type="term" value="C:plasma membrane"/>
    <property type="evidence" value="ECO:0007669"/>
    <property type="project" value="UniProtKB-SubCell"/>
</dbReference>
<name>Q07MI9_RHOP5</name>
<keyword evidence="6" id="KW-0813">Transport</keyword>
<keyword evidence="10 14" id="KW-1133">Transmembrane helix</keyword>
<dbReference type="eggNOG" id="COG1862">
    <property type="taxonomic scope" value="Bacteria"/>
</dbReference>
<dbReference type="SMART" id="SM01323">
    <property type="entry name" value="YajC"/>
    <property type="match status" value="1"/>
</dbReference>
<evidence type="ECO:0000313" key="15">
    <source>
        <dbReference type="EMBL" id="ABJ06845.1"/>
    </source>
</evidence>
<feature type="compositionally biased region" description="Basic and acidic residues" evidence="13">
    <location>
        <begin position="136"/>
        <end position="145"/>
    </location>
</feature>
<evidence type="ECO:0000256" key="4">
    <source>
        <dbReference type="ARBA" id="ARBA00011718"/>
    </source>
</evidence>
<keyword evidence="8 14" id="KW-0812">Transmembrane</keyword>
<feature type="compositionally biased region" description="Basic and acidic residues" evidence="13">
    <location>
        <begin position="103"/>
        <end position="118"/>
    </location>
</feature>
<accession>Q07MI9</accession>
<evidence type="ECO:0000256" key="14">
    <source>
        <dbReference type="SAM" id="Phobius"/>
    </source>
</evidence>
<dbReference type="GO" id="GO:0015031">
    <property type="term" value="P:protein transport"/>
    <property type="evidence" value="ECO:0007669"/>
    <property type="project" value="UniProtKB-KW"/>
</dbReference>
<dbReference type="AlphaFoldDB" id="Q07MI9"/>
<organism evidence="15">
    <name type="scientific">Rhodopseudomonas palustris (strain BisA53)</name>
    <dbReference type="NCBI Taxonomy" id="316055"/>
    <lineage>
        <taxon>Bacteria</taxon>
        <taxon>Pseudomonadati</taxon>
        <taxon>Pseudomonadota</taxon>
        <taxon>Alphaproteobacteria</taxon>
        <taxon>Hyphomicrobiales</taxon>
        <taxon>Nitrobacteraceae</taxon>
        <taxon>Rhodopseudomonas</taxon>
    </lineage>
</organism>
<dbReference type="Pfam" id="PF02699">
    <property type="entry name" value="YajC"/>
    <property type="match status" value="1"/>
</dbReference>
<comment type="similarity">
    <text evidence="3">Belongs to the YajC family.</text>
</comment>
<dbReference type="PANTHER" id="PTHR33909">
    <property type="entry name" value="SEC TRANSLOCON ACCESSORY COMPLEX SUBUNIT YAJC"/>
    <property type="match status" value="1"/>
</dbReference>
<comment type="function">
    <text evidence="1">The SecYEG-SecDF-YajC-YidC holo-translocon (HTL) protein secretase/insertase is a supercomplex required for protein secretion, insertion of proteins into membranes, and assembly of membrane protein complexes. While the SecYEG complex is essential for assembly of a number of proteins and complexes, the SecDF-YajC-YidC subcomplex facilitates these functions.</text>
</comment>
<proteinExistence type="inferred from homology"/>
<evidence type="ECO:0000256" key="1">
    <source>
        <dbReference type="ARBA" id="ARBA00002061"/>
    </source>
</evidence>
<evidence type="ECO:0000256" key="3">
    <source>
        <dbReference type="ARBA" id="ARBA00006742"/>
    </source>
</evidence>
<comment type="subcellular location">
    <subcellularLocation>
        <location evidence="2">Cell membrane</location>
        <topology evidence="2">Single-pass membrane protein</topology>
    </subcellularLocation>
</comment>
<evidence type="ECO:0000256" key="2">
    <source>
        <dbReference type="ARBA" id="ARBA00004162"/>
    </source>
</evidence>
<keyword evidence="9" id="KW-0653">Protein transport</keyword>
<keyword evidence="7" id="KW-1003">Cell membrane</keyword>
<dbReference type="InterPro" id="IPR003849">
    <property type="entry name" value="Preprotein_translocase_YajC"/>
</dbReference>